<name>A0A545TYZ1_9GAMM</name>
<evidence type="ECO:0000313" key="18">
    <source>
        <dbReference type="Proteomes" id="UP000319732"/>
    </source>
</evidence>
<keyword evidence="10" id="KW-0092">Biotin</keyword>
<proteinExistence type="predicted"/>
<evidence type="ECO:0000256" key="7">
    <source>
        <dbReference type="ARBA" id="ARBA00022741"/>
    </source>
</evidence>
<dbReference type="CDD" id="cd06850">
    <property type="entry name" value="biotinyl_domain"/>
    <property type="match status" value="1"/>
</dbReference>
<evidence type="ECO:0000256" key="1">
    <source>
        <dbReference type="ARBA" id="ARBA00001953"/>
    </source>
</evidence>
<dbReference type="PROSITE" id="PS00866">
    <property type="entry name" value="CPSASE_1"/>
    <property type="match status" value="1"/>
</dbReference>
<dbReference type="InterPro" id="IPR011761">
    <property type="entry name" value="ATP-grasp"/>
</dbReference>
<evidence type="ECO:0000256" key="8">
    <source>
        <dbReference type="ARBA" id="ARBA00022840"/>
    </source>
</evidence>
<dbReference type="FunFam" id="3.30.1490.20:FF:000003">
    <property type="entry name" value="acetyl-CoA carboxylase isoform X1"/>
    <property type="match status" value="1"/>
</dbReference>
<keyword evidence="18" id="KW-1185">Reference proteome</keyword>
<evidence type="ECO:0000259" key="14">
    <source>
        <dbReference type="PROSITE" id="PS50968"/>
    </source>
</evidence>
<evidence type="ECO:0000256" key="13">
    <source>
        <dbReference type="PROSITE-ProRule" id="PRU00409"/>
    </source>
</evidence>
<dbReference type="PANTHER" id="PTHR18866">
    <property type="entry name" value="CARBOXYLASE:PYRUVATE/ACETYL-COA/PROPIONYL-COA CARBOXYLASE"/>
    <property type="match status" value="1"/>
</dbReference>
<feature type="domain" description="ATP-grasp" evidence="15">
    <location>
        <begin position="121"/>
        <end position="318"/>
    </location>
</feature>
<evidence type="ECO:0000256" key="3">
    <source>
        <dbReference type="ARBA" id="ARBA00004956"/>
    </source>
</evidence>
<dbReference type="SUPFAM" id="SSF51246">
    <property type="entry name" value="Rudiment single hybrid motif"/>
    <property type="match status" value="1"/>
</dbReference>
<dbReference type="InterPro" id="IPR005481">
    <property type="entry name" value="BC-like_N"/>
</dbReference>
<comment type="pathway">
    <text evidence="3">Lipid metabolism; malonyl-CoA biosynthesis; malonyl-CoA from acetyl-CoA: step 1/1.</text>
</comment>
<dbReference type="InterPro" id="IPR005479">
    <property type="entry name" value="CPAse_ATP-bd"/>
</dbReference>
<dbReference type="Gene3D" id="2.40.50.100">
    <property type="match status" value="1"/>
</dbReference>
<dbReference type="GO" id="GO:0046872">
    <property type="term" value="F:metal ion binding"/>
    <property type="evidence" value="ECO:0007669"/>
    <property type="project" value="InterPro"/>
</dbReference>
<dbReference type="EMBL" id="VHSG01000007">
    <property type="protein sequence ID" value="TQV82438.1"/>
    <property type="molecule type" value="Genomic_DNA"/>
</dbReference>
<keyword evidence="7 13" id="KW-0547">Nucleotide-binding</keyword>
<dbReference type="Pfam" id="PF00289">
    <property type="entry name" value="Biotin_carb_N"/>
    <property type="match status" value="1"/>
</dbReference>
<dbReference type="FunFam" id="2.40.50.100:FF:000003">
    <property type="entry name" value="Acetyl-CoA carboxylase biotin carboxyl carrier protein"/>
    <property type="match status" value="1"/>
</dbReference>
<evidence type="ECO:0000256" key="12">
    <source>
        <dbReference type="ARBA" id="ARBA00048600"/>
    </source>
</evidence>
<dbReference type="Gene3D" id="3.30.470.20">
    <property type="entry name" value="ATP-grasp fold, B domain"/>
    <property type="match status" value="1"/>
</dbReference>
<evidence type="ECO:0000256" key="2">
    <source>
        <dbReference type="ARBA" id="ARBA00003761"/>
    </source>
</evidence>
<gene>
    <name evidence="17" type="ORF">FKG94_06745</name>
</gene>
<dbReference type="PROSITE" id="PS50979">
    <property type="entry name" value="BC"/>
    <property type="match status" value="1"/>
</dbReference>
<dbReference type="NCBIfam" id="NF006367">
    <property type="entry name" value="PRK08591.1"/>
    <property type="match status" value="1"/>
</dbReference>
<dbReference type="Proteomes" id="UP000319732">
    <property type="component" value="Unassembled WGS sequence"/>
</dbReference>
<dbReference type="PANTHER" id="PTHR18866:SF33">
    <property type="entry name" value="METHYLCROTONOYL-COA CARBOXYLASE SUBUNIT ALPHA, MITOCHONDRIAL-RELATED"/>
    <property type="match status" value="1"/>
</dbReference>
<dbReference type="InterPro" id="IPR016185">
    <property type="entry name" value="PreATP-grasp_dom_sf"/>
</dbReference>
<keyword evidence="9" id="KW-0809">Transit peptide</keyword>
<dbReference type="Pfam" id="PF00364">
    <property type="entry name" value="Biotin_lipoyl"/>
    <property type="match status" value="1"/>
</dbReference>
<dbReference type="Pfam" id="PF02786">
    <property type="entry name" value="CPSase_L_D2"/>
    <property type="match status" value="1"/>
</dbReference>
<dbReference type="RefSeq" id="WP_142903454.1">
    <property type="nucleotide sequence ID" value="NZ_ML660090.1"/>
</dbReference>
<feature type="domain" description="Lipoyl-binding" evidence="14">
    <location>
        <begin position="580"/>
        <end position="656"/>
    </location>
</feature>
<feature type="domain" description="Biotin carboxylation" evidence="16">
    <location>
        <begin position="2"/>
        <end position="447"/>
    </location>
</feature>
<dbReference type="InterPro" id="IPR000089">
    <property type="entry name" value="Biotin_lipoyl"/>
</dbReference>
<reference evidence="17 18" key="1">
    <citation type="submission" date="2019-06" db="EMBL/GenBank/DDBJ databases">
        <title>Whole genome sequence for Cellvibrionaceae sp. R142.</title>
        <authorList>
            <person name="Wang G."/>
        </authorList>
    </citation>
    <scope>NUCLEOTIDE SEQUENCE [LARGE SCALE GENOMIC DNA]</scope>
    <source>
        <strain evidence="17 18">R142</strain>
    </source>
</reference>
<dbReference type="PROSITE" id="PS50975">
    <property type="entry name" value="ATP_GRASP"/>
    <property type="match status" value="1"/>
</dbReference>
<evidence type="ECO:0000259" key="16">
    <source>
        <dbReference type="PROSITE" id="PS50979"/>
    </source>
</evidence>
<dbReference type="AlphaFoldDB" id="A0A545TYZ1"/>
<dbReference type="PROSITE" id="PS50968">
    <property type="entry name" value="BIOTINYL_LIPOYL"/>
    <property type="match status" value="1"/>
</dbReference>
<dbReference type="PROSITE" id="PS00867">
    <property type="entry name" value="CPSASE_2"/>
    <property type="match status" value="1"/>
</dbReference>
<dbReference type="FunFam" id="3.40.50.20:FF:000010">
    <property type="entry name" value="Propionyl-CoA carboxylase subunit alpha"/>
    <property type="match status" value="1"/>
</dbReference>
<keyword evidence="8 13" id="KW-0067">ATP-binding</keyword>
<dbReference type="SMART" id="SM00878">
    <property type="entry name" value="Biotin_carb_C"/>
    <property type="match status" value="1"/>
</dbReference>
<dbReference type="PROSITE" id="PS00188">
    <property type="entry name" value="BIOTIN"/>
    <property type="match status" value="1"/>
</dbReference>
<evidence type="ECO:0000256" key="4">
    <source>
        <dbReference type="ARBA" id="ARBA00011750"/>
    </source>
</evidence>
<dbReference type="OrthoDB" id="9763189at2"/>
<dbReference type="InterPro" id="IPR011053">
    <property type="entry name" value="Single_hybrid_motif"/>
</dbReference>
<dbReference type="InterPro" id="IPR005482">
    <property type="entry name" value="Biotin_COase_C"/>
</dbReference>
<evidence type="ECO:0000313" key="17">
    <source>
        <dbReference type="EMBL" id="TQV82438.1"/>
    </source>
</evidence>
<evidence type="ECO:0000259" key="15">
    <source>
        <dbReference type="PROSITE" id="PS50975"/>
    </source>
</evidence>
<dbReference type="InterPro" id="IPR011054">
    <property type="entry name" value="Rudment_hybrid_motif"/>
</dbReference>
<dbReference type="SUPFAM" id="SSF56059">
    <property type="entry name" value="Glutathione synthetase ATP-binding domain-like"/>
    <property type="match status" value="1"/>
</dbReference>
<sequence>MTFSTLLVANRGEIAVRIIRTAKQQGYRTVAVYSEADADALHVRAADLAVCIGPAAVGESYLSIDNIIAAAAKTGADAVHPGYGFLSENPEFARACAAAELVFIGPPAAAIELMGSKRRSKLAMLEAGVPCIPGYSGEEQSDERLVAQAETIGYPLMIKASAGGGGRGMRLVHSAAEIAAQLRSARSEATSAFGSGELILEKALLRPRHIEIQVFADSHGNVVYLGERDCSIQRRHQKVVEEAPSPFVDGALRRHMGEAAVQAARACDYRGAGTVEFLVDADKNFYFLEMNTRLQVEHPVTELITGTDLVAWQLAVARGETLPLTQAQIALCGHAVEVRLYAEDPRRNFLPQTGEVLRWRTAAGEHRRTDHMLEDGLTVSSHYDPMLAKIIAWGEDREQACRRLQRMLEETQLLGVENNLYFLQRLIAHPHFRRGEATTAFLEEQFSDDPSIQPRVAAPWEIALAGVIFHCAAARVGRGSRRQDWSSGPTLTTGYILGCGAAETPVEVTAVDTGSQNRYRVIVADSTLEITLLTLTDGQCVYLLDGVRRALGWVAGGTDICVNLPGGALRFSDLTQMAARADGGAGSGEVTALMDGAVVDVLVKPGDRVNAGDTLLVLEAMKMEHPLKADLDGVVDSILARAGEQVKARQLLATVNADAAA</sequence>
<dbReference type="FunFam" id="3.30.470.20:FF:000028">
    <property type="entry name" value="Methylcrotonoyl-CoA carboxylase subunit alpha, mitochondrial"/>
    <property type="match status" value="1"/>
</dbReference>
<dbReference type="InterPro" id="IPR050856">
    <property type="entry name" value="Biotin_carboxylase_complex"/>
</dbReference>
<dbReference type="GO" id="GO:0005524">
    <property type="term" value="F:ATP binding"/>
    <property type="evidence" value="ECO:0007669"/>
    <property type="project" value="UniProtKB-UniRule"/>
</dbReference>
<dbReference type="InterPro" id="IPR001882">
    <property type="entry name" value="Biotin_BS"/>
</dbReference>
<evidence type="ECO:0000256" key="11">
    <source>
        <dbReference type="ARBA" id="ARBA00033786"/>
    </source>
</evidence>
<comment type="caution">
    <text evidence="17">The sequence shown here is derived from an EMBL/GenBank/DDBJ whole genome shotgun (WGS) entry which is preliminary data.</text>
</comment>
<comment type="cofactor">
    <cofactor evidence="1">
        <name>biotin</name>
        <dbReference type="ChEBI" id="CHEBI:57586"/>
    </cofactor>
</comment>
<dbReference type="SUPFAM" id="SSF51230">
    <property type="entry name" value="Single hybrid motif"/>
    <property type="match status" value="1"/>
</dbReference>
<evidence type="ECO:0000256" key="9">
    <source>
        <dbReference type="ARBA" id="ARBA00022946"/>
    </source>
</evidence>
<dbReference type="Pfam" id="PF02785">
    <property type="entry name" value="Biotin_carb_C"/>
    <property type="match status" value="1"/>
</dbReference>
<dbReference type="GO" id="GO:0004075">
    <property type="term" value="F:biotin carboxylase activity"/>
    <property type="evidence" value="ECO:0007669"/>
    <property type="project" value="UniProtKB-EC"/>
</dbReference>
<dbReference type="SUPFAM" id="SSF52440">
    <property type="entry name" value="PreATP-grasp domain"/>
    <property type="match status" value="1"/>
</dbReference>
<comment type="subunit">
    <text evidence="4">Acetyl-CoA carboxylase is a heterohexamer of biotin carboxyl carrier protein, biotin carboxylase and the two subunits of carboxyl transferase in a 2:2 complex.</text>
</comment>
<protein>
    <recommendedName>
        <fullName evidence="5">Biotin carboxylase</fullName>
    </recommendedName>
    <alternativeName>
        <fullName evidence="11">Acetyl-coenzyme A carboxylase biotin carboxylase subunit A</fullName>
    </alternativeName>
</protein>
<evidence type="ECO:0000256" key="6">
    <source>
        <dbReference type="ARBA" id="ARBA00022598"/>
    </source>
</evidence>
<accession>A0A545TYZ1</accession>
<keyword evidence="6" id="KW-0436">Ligase</keyword>
<evidence type="ECO:0000256" key="5">
    <source>
        <dbReference type="ARBA" id="ARBA00017242"/>
    </source>
</evidence>
<dbReference type="InterPro" id="IPR011764">
    <property type="entry name" value="Biotin_carboxylation_dom"/>
</dbReference>
<organism evidence="17 18">
    <name type="scientific">Exilibacterium tricleocarpae</name>
    <dbReference type="NCBI Taxonomy" id="2591008"/>
    <lineage>
        <taxon>Bacteria</taxon>
        <taxon>Pseudomonadati</taxon>
        <taxon>Pseudomonadota</taxon>
        <taxon>Gammaproteobacteria</taxon>
        <taxon>Cellvibrionales</taxon>
        <taxon>Cellvibrionaceae</taxon>
        <taxon>Exilibacterium</taxon>
    </lineage>
</organism>
<evidence type="ECO:0000256" key="10">
    <source>
        <dbReference type="ARBA" id="ARBA00023267"/>
    </source>
</evidence>
<comment type="catalytic activity">
    <reaction evidence="12">
        <text>N(6)-biotinyl-L-lysyl-[protein] + hydrogencarbonate + ATP = N(6)-carboxybiotinyl-L-lysyl-[protein] + ADP + phosphate + H(+)</text>
        <dbReference type="Rhea" id="RHEA:13501"/>
        <dbReference type="Rhea" id="RHEA-COMP:10505"/>
        <dbReference type="Rhea" id="RHEA-COMP:10506"/>
        <dbReference type="ChEBI" id="CHEBI:15378"/>
        <dbReference type="ChEBI" id="CHEBI:17544"/>
        <dbReference type="ChEBI" id="CHEBI:30616"/>
        <dbReference type="ChEBI" id="CHEBI:43474"/>
        <dbReference type="ChEBI" id="CHEBI:83144"/>
        <dbReference type="ChEBI" id="CHEBI:83145"/>
        <dbReference type="ChEBI" id="CHEBI:456216"/>
        <dbReference type="EC" id="6.3.4.14"/>
    </reaction>
</comment>
<comment type="function">
    <text evidence="2">This protein is a component of the acetyl coenzyme A carboxylase complex; first, biotin carboxylase catalyzes the carboxylation of the carrier protein and then the transcarboxylase transfers the carboxyl group to form malonyl-CoA.</text>
</comment>